<dbReference type="AlphaFoldDB" id="A0A4Q7NXY3"/>
<gene>
    <name evidence="1" type="ORF">EV197_2917</name>
</gene>
<evidence type="ECO:0000313" key="2">
    <source>
        <dbReference type="Proteomes" id="UP000292262"/>
    </source>
</evidence>
<dbReference type="EMBL" id="SGXE01000004">
    <property type="protein sequence ID" value="RZS92281.1"/>
    <property type="molecule type" value="Genomic_DNA"/>
</dbReference>
<dbReference type="Proteomes" id="UP000292262">
    <property type="component" value="Unassembled WGS sequence"/>
</dbReference>
<protein>
    <submittedName>
        <fullName evidence="1">Uncharacterized protein</fullName>
    </submittedName>
</protein>
<sequence>MHSKYDILFVLSRLLLNSQKIPIENEDISMY</sequence>
<comment type="caution">
    <text evidence="1">The sequence shown here is derived from an EMBL/GenBank/DDBJ whole genome shotgun (WGS) entry which is preliminary data.</text>
</comment>
<reference evidence="1 2" key="1">
    <citation type="submission" date="2019-02" db="EMBL/GenBank/DDBJ databases">
        <title>Genomic Encyclopedia of Type Strains, Phase IV (KMG-IV): sequencing the most valuable type-strain genomes for metagenomic binning, comparative biology and taxonomic classification.</title>
        <authorList>
            <person name="Goeker M."/>
        </authorList>
    </citation>
    <scope>NUCLEOTIDE SEQUENCE [LARGE SCALE GENOMIC DNA]</scope>
    <source>
        <strain evidence="1 2">DSM 17196</strain>
    </source>
</reference>
<keyword evidence="2" id="KW-1185">Reference proteome</keyword>
<name>A0A4Q7NXY3_9FLAO</name>
<organism evidence="1 2">
    <name type="scientific">Aquimarina brevivitae</name>
    <dbReference type="NCBI Taxonomy" id="323412"/>
    <lineage>
        <taxon>Bacteria</taxon>
        <taxon>Pseudomonadati</taxon>
        <taxon>Bacteroidota</taxon>
        <taxon>Flavobacteriia</taxon>
        <taxon>Flavobacteriales</taxon>
        <taxon>Flavobacteriaceae</taxon>
        <taxon>Aquimarina</taxon>
    </lineage>
</organism>
<proteinExistence type="predicted"/>
<evidence type="ECO:0000313" key="1">
    <source>
        <dbReference type="EMBL" id="RZS92281.1"/>
    </source>
</evidence>
<accession>A0A4Q7NXY3</accession>